<evidence type="ECO:0000256" key="3">
    <source>
        <dbReference type="ARBA" id="ARBA00022553"/>
    </source>
</evidence>
<dbReference type="InterPro" id="IPR001610">
    <property type="entry name" value="PAC"/>
</dbReference>
<dbReference type="InterPro" id="IPR035965">
    <property type="entry name" value="PAS-like_dom_sf"/>
</dbReference>
<dbReference type="PROSITE" id="PS50113">
    <property type="entry name" value="PAC"/>
    <property type="match status" value="3"/>
</dbReference>
<keyword evidence="10" id="KW-1185">Reference proteome</keyword>
<accession>A0A4Q0T0T2</accession>
<dbReference type="FunFam" id="3.30.450.20:FF:000099">
    <property type="entry name" value="Sensory box sensor histidine kinase"/>
    <property type="match status" value="1"/>
</dbReference>
<dbReference type="PROSITE" id="PS50109">
    <property type="entry name" value="HIS_KIN"/>
    <property type="match status" value="1"/>
</dbReference>
<protein>
    <recommendedName>
        <fullName evidence="2">histidine kinase</fullName>
        <ecNumber evidence="2">2.7.13.3</ecNumber>
    </recommendedName>
</protein>
<dbReference type="SMART" id="SM00387">
    <property type="entry name" value="HATPase_c"/>
    <property type="match status" value="1"/>
</dbReference>
<keyword evidence="4" id="KW-0808">Transferase</keyword>
<sequence length="816" mass="91321">MLSSFNDSSSDVPSAAPSTDLESFVELSTALEIVRTLSSETVNDNLLSALMKAAFRHGGADRGLLVRLRDGNLRIEASALLDCGEVEVSLLQTDCSPSAGPLQVFRRLIDTKQAVSIGDCAEGHPFSEDEYLRSSTVRCMLCLPLIRDVEVEGILFLEHNLKAKVFTPARRAVLDLIAAQGAQSLCNVELYAKIPRSDDWIRPALNTIPILVITRDCDGVADFHNQNWLDYTGLTADEARGDGWRVILHPEDAAQNAEQSQADIAAGRAGNYEARLRGRDGQYRWFSTYTVPLRGESGEIEKWYGACINIDDLKSEEQRARKSESFLNEAQRMTHCGSWTWDIQNNCFPSWSKEMFRILGCDPDTTSPTFELIAGRIHPEDLSSVDVGLEEIAAGVRAEFLSYFRIVDPDGKIRQMQVIAHPVMNAKGDVIEIVGTTMDVNEQHLREQAIRESEEMLRLTVKTIPGLWSAAADGYVDSINGHYLSYRPADEAGELAAQSWLSRIHPEFVDEVTHQWNHAVATGEPFQAEFQRMQPDGAYRWFQSCGWPLRNSSGKIIRWYGLLVDMNEPHRREQEVQRLHLSLARAMRVATAGELAASIVHEVSQPVAAILSNAEASMHWLDERTLNLPNARRDIGRIVRDANGAGDVMTRVRELFRRSAPVASPLNLTEIISEVLRLVQNELSKRQIAVQTDWQGNLPVVWGDRVQIQQVILNLLINAMDAMEGINELPRRVIVRLSQQSNEELLIEVRDQGIGVKDGNDVFESFFTTKDHGIGMGLSICKSIIEAHRGRIWMEPCESPGASFRFTLPVGRWDRS</sequence>
<dbReference type="InterPro" id="IPR003661">
    <property type="entry name" value="HisK_dim/P_dom"/>
</dbReference>
<dbReference type="SMART" id="SM00086">
    <property type="entry name" value="PAC"/>
    <property type="match status" value="3"/>
</dbReference>
<feature type="domain" description="PAC" evidence="8">
    <location>
        <begin position="270"/>
        <end position="322"/>
    </location>
</feature>
<dbReference type="InterPro" id="IPR036890">
    <property type="entry name" value="HATPase_C_sf"/>
</dbReference>
<evidence type="ECO:0000313" key="9">
    <source>
        <dbReference type="EMBL" id="RXH55449.1"/>
    </source>
</evidence>
<evidence type="ECO:0000256" key="2">
    <source>
        <dbReference type="ARBA" id="ARBA00012438"/>
    </source>
</evidence>
<dbReference type="InterPro" id="IPR052162">
    <property type="entry name" value="Sensor_kinase/Photoreceptor"/>
</dbReference>
<dbReference type="PANTHER" id="PTHR43304">
    <property type="entry name" value="PHYTOCHROME-LIKE PROTEIN CPH1"/>
    <property type="match status" value="1"/>
</dbReference>
<dbReference type="Pfam" id="PF08447">
    <property type="entry name" value="PAS_3"/>
    <property type="match status" value="3"/>
</dbReference>
<feature type="domain" description="PAC" evidence="8">
    <location>
        <begin position="400"/>
        <end position="452"/>
    </location>
</feature>
<dbReference type="AlphaFoldDB" id="A0A4Q0T0T2"/>
<dbReference type="Gene3D" id="1.10.287.130">
    <property type="match status" value="1"/>
</dbReference>
<dbReference type="Proteomes" id="UP000289437">
    <property type="component" value="Unassembled WGS sequence"/>
</dbReference>
<dbReference type="PRINTS" id="PR00344">
    <property type="entry name" value="BCTRLSENSOR"/>
</dbReference>
<dbReference type="InterPro" id="IPR003594">
    <property type="entry name" value="HATPase_dom"/>
</dbReference>
<reference evidence="10" key="2">
    <citation type="submission" date="2019-02" db="EMBL/GenBank/DDBJ databases">
        <title>Granulicella sibirica sp. nov., a psychrotolerant acidobacterium isolated from an organic soil layer in forested tundra, West Siberia.</title>
        <authorList>
            <person name="Oshkin I.Y."/>
            <person name="Kulichevskaya I.S."/>
            <person name="Rijpstra W.I.C."/>
            <person name="Sinninghe Damste J.S."/>
            <person name="Rakitin A.L."/>
            <person name="Ravin N.V."/>
            <person name="Dedysh S.N."/>
        </authorList>
    </citation>
    <scope>NUCLEOTIDE SEQUENCE [LARGE SCALE GENOMIC DNA]</scope>
    <source>
        <strain evidence="10">AF10</strain>
    </source>
</reference>
<dbReference type="InterPro" id="IPR003018">
    <property type="entry name" value="GAF"/>
</dbReference>
<comment type="caution">
    <text evidence="9">The sequence shown here is derived from an EMBL/GenBank/DDBJ whole genome shotgun (WGS) entry which is preliminary data.</text>
</comment>
<evidence type="ECO:0000256" key="4">
    <source>
        <dbReference type="ARBA" id="ARBA00022679"/>
    </source>
</evidence>
<feature type="domain" description="PAS" evidence="7">
    <location>
        <begin position="197"/>
        <end position="267"/>
    </location>
</feature>
<gene>
    <name evidence="9" type="ORF">GRAN_2306</name>
</gene>
<dbReference type="NCBIfam" id="TIGR00229">
    <property type="entry name" value="sensory_box"/>
    <property type="match status" value="1"/>
</dbReference>
<dbReference type="Gene3D" id="3.30.565.10">
    <property type="entry name" value="Histidine kinase-like ATPase, C-terminal domain"/>
    <property type="match status" value="1"/>
</dbReference>
<evidence type="ECO:0000313" key="10">
    <source>
        <dbReference type="Proteomes" id="UP000289437"/>
    </source>
</evidence>
<dbReference type="EMBL" id="RDSM01000002">
    <property type="protein sequence ID" value="RXH55449.1"/>
    <property type="molecule type" value="Genomic_DNA"/>
</dbReference>
<keyword evidence="5" id="KW-0418">Kinase</keyword>
<feature type="domain" description="Histidine kinase" evidence="6">
    <location>
        <begin position="598"/>
        <end position="812"/>
    </location>
</feature>
<dbReference type="SMART" id="SM00065">
    <property type="entry name" value="GAF"/>
    <property type="match status" value="1"/>
</dbReference>
<dbReference type="SUPFAM" id="SSF55874">
    <property type="entry name" value="ATPase domain of HSP90 chaperone/DNA topoisomerase II/histidine kinase"/>
    <property type="match status" value="1"/>
</dbReference>
<dbReference type="SUPFAM" id="SSF55785">
    <property type="entry name" value="PYP-like sensor domain (PAS domain)"/>
    <property type="match status" value="3"/>
</dbReference>
<evidence type="ECO:0000259" key="8">
    <source>
        <dbReference type="PROSITE" id="PS50113"/>
    </source>
</evidence>
<dbReference type="InterPro" id="IPR029016">
    <property type="entry name" value="GAF-like_dom_sf"/>
</dbReference>
<dbReference type="CDD" id="cd00130">
    <property type="entry name" value="PAS"/>
    <property type="match status" value="3"/>
</dbReference>
<comment type="catalytic activity">
    <reaction evidence="1">
        <text>ATP + protein L-histidine = ADP + protein N-phospho-L-histidine.</text>
        <dbReference type="EC" id="2.7.13.3"/>
    </reaction>
</comment>
<evidence type="ECO:0000259" key="7">
    <source>
        <dbReference type="PROSITE" id="PS50112"/>
    </source>
</evidence>
<dbReference type="InterPro" id="IPR000700">
    <property type="entry name" value="PAS-assoc_C"/>
</dbReference>
<dbReference type="InterPro" id="IPR005467">
    <property type="entry name" value="His_kinase_dom"/>
</dbReference>
<dbReference type="InterPro" id="IPR013655">
    <property type="entry name" value="PAS_fold_3"/>
</dbReference>
<dbReference type="Gene3D" id="2.10.70.100">
    <property type="match status" value="1"/>
</dbReference>
<dbReference type="GO" id="GO:0000155">
    <property type="term" value="F:phosphorelay sensor kinase activity"/>
    <property type="evidence" value="ECO:0007669"/>
    <property type="project" value="InterPro"/>
</dbReference>
<dbReference type="Pfam" id="PF02518">
    <property type="entry name" value="HATPase_c"/>
    <property type="match status" value="1"/>
</dbReference>
<evidence type="ECO:0000259" key="6">
    <source>
        <dbReference type="PROSITE" id="PS50109"/>
    </source>
</evidence>
<dbReference type="Gene3D" id="3.30.450.40">
    <property type="match status" value="1"/>
</dbReference>
<evidence type="ECO:0000256" key="1">
    <source>
        <dbReference type="ARBA" id="ARBA00000085"/>
    </source>
</evidence>
<organism evidence="9 10">
    <name type="scientific">Granulicella sibirica</name>
    <dbReference type="NCBI Taxonomy" id="2479048"/>
    <lineage>
        <taxon>Bacteria</taxon>
        <taxon>Pseudomonadati</taxon>
        <taxon>Acidobacteriota</taxon>
        <taxon>Terriglobia</taxon>
        <taxon>Terriglobales</taxon>
        <taxon>Acidobacteriaceae</taxon>
        <taxon>Granulicella</taxon>
    </lineage>
</organism>
<dbReference type="EC" id="2.7.13.3" evidence="2"/>
<dbReference type="SMART" id="SM00091">
    <property type="entry name" value="PAS"/>
    <property type="match status" value="3"/>
</dbReference>
<dbReference type="Pfam" id="PF01590">
    <property type="entry name" value="GAF"/>
    <property type="match status" value="1"/>
</dbReference>
<evidence type="ECO:0000256" key="5">
    <source>
        <dbReference type="ARBA" id="ARBA00022777"/>
    </source>
</evidence>
<dbReference type="RefSeq" id="WP_128913105.1">
    <property type="nucleotide sequence ID" value="NZ_RDSM01000002.1"/>
</dbReference>
<dbReference type="SUPFAM" id="SSF55781">
    <property type="entry name" value="GAF domain-like"/>
    <property type="match status" value="1"/>
</dbReference>
<dbReference type="CDD" id="cd00082">
    <property type="entry name" value="HisKA"/>
    <property type="match status" value="1"/>
</dbReference>
<dbReference type="InterPro" id="IPR004358">
    <property type="entry name" value="Sig_transdc_His_kin-like_C"/>
</dbReference>
<dbReference type="PANTHER" id="PTHR43304:SF1">
    <property type="entry name" value="PAC DOMAIN-CONTAINING PROTEIN"/>
    <property type="match status" value="1"/>
</dbReference>
<feature type="domain" description="PAC" evidence="8">
    <location>
        <begin position="526"/>
        <end position="578"/>
    </location>
</feature>
<dbReference type="Gene3D" id="3.30.450.20">
    <property type="entry name" value="PAS domain"/>
    <property type="match status" value="3"/>
</dbReference>
<dbReference type="InterPro" id="IPR000014">
    <property type="entry name" value="PAS"/>
</dbReference>
<dbReference type="OrthoDB" id="111890at2"/>
<name>A0A4Q0T0T2_9BACT</name>
<reference evidence="9 10" key="1">
    <citation type="submission" date="2018-11" db="EMBL/GenBank/DDBJ databases">
        <authorList>
            <person name="Mardanov A.V."/>
            <person name="Ravin N.V."/>
            <person name="Dedysh S.N."/>
        </authorList>
    </citation>
    <scope>NUCLEOTIDE SEQUENCE [LARGE SCALE GENOMIC DNA]</scope>
    <source>
        <strain evidence="9 10">AF10</strain>
    </source>
</reference>
<proteinExistence type="predicted"/>
<dbReference type="PROSITE" id="PS50112">
    <property type="entry name" value="PAS"/>
    <property type="match status" value="1"/>
</dbReference>
<keyword evidence="3" id="KW-0597">Phosphoprotein</keyword>